<keyword evidence="2" id="KW-1185">Reference proteome</keyword>
<dbReference type="GeneID" id="90540799"/>
<organism evidence="1 2">
    <name type="scientific">Vairimorpha necatrix</name>
    <dbReference type="NCBI Taxonomy" id="6039"/>
    <lineage>
        <taxon>Eukaryota</taxon>
        <taxon>Fungi</taxon>
        <taxon>Fungi incertae sedis</taxon>
        <taxon>Microsporidia</taxon>
        <taxon>Nosematidae</taxon>
        <taxon>Vairimorpha</taxon>
    </lineage>
</organism>
<accession>A0AAX4JAM3</accession>
<evidence type="ECO:0000313" key="1">
    <source>
        <dbReference type="EMBL" id="WUR02990.1"/>
    </source>
</evidence>
<dbReference type="KEGG" id="vnx:VNE69_03203"/>
<reference evidence="1" key="1">
    <citation type="journal article" date="2024" name="BMC Genomics">
        <title>Functional annotation of a divergent genome using sequence and structure-based similarity.</title>
        <authorList>
            <person name="Svedberg D."/>
            <person name="Winiger R.R."/>
            <person name="Berg A."/>
            <person name="Sharma H."/>
            <person name="Tellgren-Roth C."/>
            <person name="Debrunner-Vossbrinck B.A."/>
            <person name="Vossbrinck C.R."/>
            <person name="Barandun J."/>
        </authorList>
    </citation>
    <scope>NUCLEOTIDE SEQUENCE</scope>
    <source>
        <strain evidence="1">Illinois isolate</strain>
    </source>
</reference>
<gene>
    <name evidence="1" type="ORF">VNE69_03203</name>
</gene>
<name>A0AAX4JAM3_9MICR</name>
<evidence type="ECO:0000313" key="2">
    <source>
        <dbReference type="Proteomes" id="UP001334084"/>
    </source>
</evidence>
<sequence>MFLFFSILKSSNNMYNYYNTTMYQQFPNNNRPNCKDNVDLELICKEVTDEDYEDMIEYFKSEARPFPDQGTCKDMNETAKEHQIKNIINFLQSGNSLEQNDIICEFNDESTQKPMNVKDDFLKKEKNLGNNRLILPIDNENIQEREDKSKYMLKTLSNQFNMKTDKTNIYNNCKKVIYDTIDQKKNIEFNMYALLKHQLIEIENNFRIIKEKVDEKLSHKIMKVNIIGNFNIINDKIIKIRGYLSHRHIVFKKEILDRALMINKKLNKLEYLDNNIIIDAINVIINVSNFILPKITRLHLKTHSLQLKQYFDIYIWKLNFITNTCNLPEFIETIYVVFRSKIQNKSYIESHILYDLSCLKEKVSNFFSVDKEKICSRMNKICRLIAEMHN</sequence>
<dbReference type="Proteomes" id="UP001334084">
    <property type="component" value="Chromosome 3"/>
</dbReference>
<proteinExistence type="predicted"/>
<dbReference type="AlphaFoldDB" id="A0AAX4JAM3"/>
<dbReference type="RefSeq" id="XP_065329135.1">
    <property type="nucleotide sequence ID" value="XM_065473063.1"/>
</dbReference>
<protein>
    <submittedName>
        <fullName evidence="1">Uncharacterized protein</fullName>
    </submittedName>
</protein>
<dbReference type="EMBL" id="CP142728">
    <property type="protein sequence ID" value="WUR02990.1"/>
    <property type="molecule type" value="Genomic_DNA"/>
</dbReference>